<dbReference type="EMBL" id="JPOS01000080">
    <property type="protein sequence ID" value="KGE86294.1"/>
    <property type="molecule type" value="Genomic_DNA"/>
</dbReference>
<feature type="coiled-coil region" evidence="1">
    <location>
        <begin position="71"/>
        <end position="98"/>
    </location>
</feature>
<accession>A0A098S1S0</accession>
<organism evidence="5 6">
    <name type="scientific">Phaeodactylibacter xiamenensis</name>
    <dbReference type="NCBI Taxonomy" id="1524460"/>
    <lineage>
        <taxon>Bacteria</taxon>
        <taxon>Pseudomonadati</taxon>
        <taxon>Bacteroidota</taxon>
        <taxon>Saprospiria</taxon>
        <taxon>Saprospirales</taxon>
        <taxon>Haliscomenobacteraceae</taxon>
        <taxon>Phaeodactylibacter</taxon>
    </lineage>
</organism>
<feature type="transmembrane region" description="Helical" evidence="3">
    <location>
        <begin position="99"/>
        <end position="122"/>
    </location>
</feature>
<reference evidence="5 6" key="1">
    <citation type="journal article" date="2014" name="Int. J. Syst. Evol. Microbiol.">
        <title>Phaeodactylibacter xiamenensis gen. nov., sp. nov., a member of the family Saprospiraceae isolated from the marine alga Phaeodactylum tricornutum.</title>
        <authorList>
            <person name="Chen Z.Jr."/>
            <person name="Lei X."/>
            <person name="Lai Q."/>
            <person name="Li Y."/>
            <person name="Zhang B."/>
            <person name="Zhang J."/>
            <person name="Zhang H."/>
            <person name="Yang L."/>
            <person name="Zheng W."/>
            <person name="Tian Y."/>
            <person name="Yu Z."/>
            <person name="Xu H.Jr."/>
            <person name="Zheng T."/>
        </authorList>
    </citation>
    <scope>NUCLEOTIDE SEQUENCE [LARGE SCALE GENOMIC DNA]</scope>
    <source>
        <strain evidence="5 6">KD52</strain>
    </source>
</reference>
<evidence type="ECO:0000256" key="2">
    <source>
        <dbReference type="SAM" id="MobiDB-lite"/>
    </source>
</evidence>
<evidence type="ECO:0000259" key="4">
    <source>
        <dbReference type="Pfam" id="PF20299"/>
    </source>
</evidence>
<feature type="region of interest" description="Disordered" evidence="2">
    <location>
        <begin position="214"/>
        <end position="240"/>
    </location>
</feature>
<feature type="domain" description="Nucleotidyltransferase-Associated Rossmannoid Fold" evidence="4">
    <location>
        <begin position="160"/>
        <end position="307"/>
    </location>
</feature>
<dbReference type="AlphaFoldDB" id="A0A098S1S0"/>
<evidence type="ECO:0000313" key="5">
    <source>
        <dbReference type="EMBL" id="KGE86294.1"/>
    </source>
</evidence>
<comment type="caution">
    <text evidence="5">The sequence shown here is derived from an EMBL/GenBank/DDBJ whole genome shotgun (WGS) entry which is preliminary data.</text>
</comment>
<keyword evidence="6" id="KW-1185">Reference proteome</keyword>
<proteinExistence type="predicted"/>
<protein>
    <recommendedName>
        <fullName evidence="4">Nucleotidyltransferase-Associated Rossmannoid Fold domain-containing protein</fullName>
    </recommendedName>
</protein>
<feature type="compositionally biased region" description="Basic and acidic residues" evidence="2">
    <location>
        <begin position="220"/>
        <end position="240"/>
    </location>
</feature>
<sequence>MAVQPSENKTVVYLLWFFLIYSLLLAIGWFALAWHFQGRQQEIIDEAVNDIVFVDISTLDAAILDSKSISAQKLDYQFKRVEQKIASVESKLKKEYNQFIVLGIPATLIGLIAFFISVYRYVANQAKEAVNKNIAEIVKDREHSIINLIESYDDEKQLFKQKVISVYGEDDDNDLRNVLRTVGFDMGNYHRSQDIKQGQKYDLLIINNVNGKILSKHPQKPKDENSSEEEEKHYQKQKNDYDSKWDKLQRVLNEQAEDVCILYYCKKFVPLPTQNLTDSNLQSRINFATNPAQIYGNVLNSLKYQHHLSSKE</sequence>
<name>A0A098S1S0_9BACT</name>
<dbReference type="InterPro" id="IPR046877">
    <property type="entry name" value="NARF"/>
</dbReference>
<evidence type="ECO:0000313" key="6">
    <source>
        <dbReference type="Proteomes" id="UP000029736"/>
    </source>
</evidence>
<keyword evidence="3" id="KW-1133">Transmembrane helix</keyword>
<dbReference type="Proteomes" id="UP000029736">
    <property type="component" value="Unassembled WGS sequence"/>
</dbReference>
<feature type="transmembrane region" description="Helical" evidence="3">
    <location>
        <begin position="12"/>
        <end position="34"/>
    </location>
</feature>
<dbReference type="Pfam" id="PF20299">
    <property type="entry name" value="NARF"/>
    <property type="match status" value="1"/>
</dbReference>
<evidence type="ECO:0000256" key="1">
    <source>
        <dbReference type="SAM" id="Coils"/>
    </source>
</evidence>
<dbReference type="RefSeq" id="WP_044225543.1">
    <property type="nucleotide sequence ID" value="NZ_JBKAGJ010000026.1"/>
</dbReference>
<keyword evidence="1" id="KW-0175">Coiled coil</keyword>
<keyword evidence="3" id="KW-0812">Transmembrane</keyword>
<gene>
    <name evidence="5" type="ORF">IX84_22315</name>
</gene>
<keyword evidence="3" id="KW-0472">Membrane</keyword>
<evidence type="ECO:0000256" key="3">
    <source>
        <dbReference type="SAM" id="Phobius"/>
    </source>
</evidence>